<dbReference type="Pfam" id="PF00015">
    <property type="entry name" value="MCPsignal"/>
    <property type="match status" value="1"/>
</dbReference>
<reference evidence="4 5" key="1">
    <citation type="submission" date="2020-01" db="EMBL/GenBank/DDBJ databases">
        <title>Genomic analysis of Aminipila sp. CBA3637.</title>
        <authorList>
            <person name="Kim Y.B."/>
            <person name="Roh S.W."/>
        </authorList>
    </citation>
    <scope>NUCLEOTIDE SEQUENCE [LARGE SCALE GENOMIC DNA]</scope>
    <source>
        <strain evidence="4 5">CBA3637</strain>
    </source>
</reference>
<dbReference type="Gene3D" id="1.10.287.950">
    <property type="entry name" value="Methyl-accepting chemotaxis protein"/>
    <property type="match status" value="1"/>
</dbReference>
<evidence type="ECO:0000256" key="2">
    <source>
        <dbReference type="PROSITE-ProRule" id="PRU00284"/>
    </source>
</evidence>
<dbReference type="KEGG" id="amic:Ami3637_04045"/>
<dbReference type="SMART" id="SM00062">
    <property type="entry name" value="PBPb"/>
    <property type="match status" value="1"/>
</dbReference>
<dbReference type="SUPFAM" id="SSF58104">
    <property type="entry name" value="Methyl-accepting chemotaxis protein (MCP) signaling domain"/>
    <property type="match status" value="1"/>
</dbReference>
<dbReference type="PANTHER" id="PTHR32089:SF112">
    <property type="entry name" value="LYSOZYME-LIKE PROTEIN-RELATED"/>
    <property type="match status" value="1"/>
</dbReference>
<dbReference type="PROSITE" id="PS50111">
    <property type="entry name" value="CHEMOTAXIS_TRANSDUC_2"/>
    <property type="match status" value="1"/>
</dbReference>
<dbReference type="InterPro" id="IPR001638">
    <property type="entry name" value="Solute-binding_3/MltF_N"/>
</dbReference>
<dbReference type="Pfam" id="PF00497">
    <property type="entry name" value="SBP_bac_3"/>
    <property type="match status" value="1"/>
</dbReference>
<feature type="domain" description="Methyl-accepting transducer" evidence="3">
    <location>
        <begin position="37"/>
        <end position="308"/>
    </location>
</feature>
<dbReference type="GO" id="GO:0016020">
    <property type="term" value="C:membrane"/>
    <property type="evidence" value="ECO:0007669"/>
    <property type="project" value="InterPro"/>
</dbReference>
<dbReference type="Proteomes" id="UP000463883">
    <property type="component" value="Chromosome"/>
</dbReference>
<accession>A0A6P1MEV5</accession>
<protein>
    <submittedName>
        <fullName evidence="4">Transporter substrate-binding domain-containing protein</fullName>
    </submittedName>
</protein>
<dbReference type="Gene3D" id="3.40.190.10">
    <property type="entry name" value="Periplasmic binding protein-like II"/>
    <property type="match status" value="2"/>
</dbReference>
<evidence type="ECO:0000313" key="5">
    <source>
        <dbReference type="Proteomes" id="UP000463883"/>
    </source>
</evidence>
<dbReference type="SMART" id="SM00283">
    <property type="entry name" value="MA"/>
    <property type="match status" value="1"/>
</dbReference>
<evidence type="ECO:0000256" key="1">
    <source>
        <dbReference type="ARBA" id="ARBA00023224"/>
    </source>
</evidence>
<dbReference type="RefSeq" id="WP_162361437.1">
    <property type="nucleotide sequence ID" value="NZ_CP047591.1"/>
</dbReference>
<keyword evidence="5" id="KW-1185">Reference proteome</keyword>
<keyword evidence="1 2" id="KW-0807">Transducer</keyword>
<dbReference type="PANTHER" id="PTHR32089">
    <property type="entry name" value="METHYL-ACCEPTING CHEMOTAXIS PROTEIN MCPB"/>
    <property type="match status" value="1"/>
</dbReference>
<gene>
    <name evidence="4" type="ORF">Ami3637_04045</name>
</gene>
<dbReference type="GO" id="GO:0007165">
    <property type="term" value="P:signal transduction"/>
    <property type="evidence" value="ECO:0007669"/>
    <property type="project" value="UniProtKB-KW"/>
</dbReference>
<evidence type="ECO:0000313" key="4">
    <source>
        <dbReference type="EMBL" id="QHI71663.1"/>
    </source>
</evidence>
<dbReference type="AlphaFoldDB" id="A0A6P1MEV5"/>
<name>A0A6P1MEV5_9FIRM</name>
<dbReference type="SUPFAM" id="SSF53850">
    <property type="entry name" value="Periplasmic binding protein-like II"/>
    <property type="match status" value="1"/>
</dbReference>
<organism evidence="4 5">
    <name type="scientific">Aminipila terrae</name>
    <dbReference type="NCBI Taxonomy" id="2697030"/>
    <lineage>
        <taxon>Bacteria</taxon>
        <taxon>Bacillati</taxon>
        <taxon>Bacillota</taxon>
        <taxon>Clostridia</taxon>
        <taxon>Peptostreptococcales</taxon>
        <taxon>Anaerovoracaceae</taxon>
        <taxon>Aminipila</taxon>
    </lineage>
</organism>
<sequence length="548" mass="62328">MSFFKKSELDHNDNALKNSNKELADKYLELISGFSFSVDELDVEMKEILIRIQGLTAESKRQASSMISMNDVIDVIYTTVQESRKKASQASEISNSTYENVVSKRKKFEEITKSLSENGESLNSAKKSFMELEGKTKKAKALVERIEHISAQTNLLALNASVEAARAGVHGRGFSVIAEEVRNLANETSEVNKVISGIIAEIIKSVDKSKNDVHQVVQNIGFQSAEIENTIEDFALIEHVSRDSSEMSKWIADNSKDLEASIYSAKEVIEKVTDSVDCSSDKIEELSQAIKEEAISTNSIKKRIEQLEQLNFQLMNKEISRNDSTIVIATSPYEPYFIYDEDSKEIAGMDYDIINKAFEGAPFKVEFKMVPWDTSIKMVKNGLSHILPAISYDRSREKYLKFSDSYRLQSPYGFYTCQSQMIHVNGLSDLEGKRIGVISGYTYFPELYQLNVQLEEGNKEEILFKKLQKGILDIVILEMEPGDYQIKKLNMEQLIRKEPYTFVLKNPEKTYLGFGTVKNLDVACRVFNDKIREMQKNGMLQKIIDHYK</sequence>
<proteinExistence type="predicted"/>
<dbReference type="InterPro" id="IPR004089">
    <property type="entry name" value="MCPsignal_dom"/>
</dbReference>
<evidence type="ECO:0000259" key="3">
    <source>
        <dbReference type="PROSITE" id="PS50111"/>
    </source>
</evidence>
<dbReference type="EMBL" id="CP047591">
    <property type="protein sequence ID" value="QHI71663.1"/>
    <property type="molecule type" value="Genomic_DNA"/>
</dbReference>